<feature type="transmembrane region" description="Helical" evidence="1">
    <location>
        <begin position="213"/>
        <end position="235"/>
    </location>
</feature>
<reference evidence="3" key="1">
    <citation type="submission" date="2017-04" db="EMBL/GenBank/DDBJ databases">
        <title>Plasmodium gonderi genome.</title>
        <authorList>
            <person name="Arisue N."/>
            <person name="Honma H."/>
            <person name="Kawai S."/>
            <person name="Tougan T."/>
            <person name="Tanabe K."/>
            <person name="Horii T."/>
        </authorList>
    </citation>
    <scope>NUCLEOTIDE SEQUENCE [LARGE SCALE GENOMIC DNA]</scope>
    <source>
        <strain evidence="3">ATCC 30045</strain>
    </source>
</reference>
<proteinExistence type="predicted"/>
<dbReference type="GeneID" id="39744921"/>
<dbReference type="EMBL" id="BDQF01000115">
    <property type="protein sequence ID" value="GAW84113.1"/>
    <property type="molecule type" value="Genomic_DNA"/>
</dbReference>
<evidence type="ECO:0000256" key="1">
    <source>
        <dbReference type="SAM" id="Phobius"/>
    </source>
</evidence>
<accession>A0A1Y1JUM7</accession>
<keyword evidence="3" id="KW-1185">Reference proteome</keyword>
<protein>
    <submittedName>
        <fullName evidence="2">Variable surface protein</fullName>
    </submittedName>
</protein>
<evidence type="ECO:0000313" key="3">
    <source>
        <dbReference type="Proteomes" id="UP000195521"/>
    </source>
</evidence>
<dbReference type="Proteomes" id="UP000195521">
    <property type="component" value="Unassembled WGS sequence"/>
</dbReference>
<sequence>MGKIDKINIYKRIYILHNTFFFFFFLFQYSLVKRFHDIQQKIDVYKSQVGDVICNSSALSKIHIKDNFDTNTCSRAMLCVSYMHYIKTKDEFTYEDYLYMYYSIYNNLGENNNRSEIYNICNALINASGYESKDICKHFSITGFSYNELGKIKNLYNMYKSLENIKKHYCQSKENDDFCKSAKDIINEYYPSKHDPSCQGVIYKVPVTQHASISIPILITIITMLIMSILLFIVFKFTPYGSYLVRILKSIRNMFNNINEEQQVLEASELSGIICNGSRYNVLYHCE</sequence>
<keyword evidence="1" id="KW-1133">Transmembrane helix</keyword>
<evidence type="ECO:0000313" key="2">
    <source>
        <dbReference type="EMBL" id="GAW84113.1"/>
    </source>
</evidence>
<feature type="transmembrane region" description="Helical" evidence="1">
    <location>
        <begin position="12"/>
        <end position="31"/>
    </location>
</feature>
<dbReference type="AlphaFoldDB" id="A0A1Y1JUM7"/>
<organism evidence="2 3">
    <name type="scientific">Plasmodium gonderi</name>
    <dbReference type="NCBI Taxonomy" id="77519"/>
    <lineage>
        <taxon>Eukaryota</taxon>
        <taxon>Sar</taxon>
        <taxon>Alveolata</taxon>
        <taxon>Apicomplexa</taxon>
        <taxon>Aconoidasida</taxon>
        <taxon>Haemosporida</taxon>
        <taxon>Plasmodiidae</taxon>
        <taxon>Plasmodium</taxon>
        <taxon>Plasmodium (Plasmodium)</taxon>
    </lineage>
</organism>
<gene>
    <name evidence="2" type="ORF">PGO_001160</name>
</gene>
<name>A0A1Y1JUM7_PLAGO</name>
<comment type="caution">
    <text evidence="2">The sequence shown here is derived from an EMBL/GenBank/DDBJ whole genome shotgun (WGS) entry which is preliminary data.</text>
</comment>
<keyword evidence="1" id="KW-0472">Membrane</keyword>
<keyword evidence="1" id="KW-0812">Transmembrane</keyword>
<dbReference type="RefSeq" id="XP_028546702.1">
    <property type="nucleotide sequence ID" value="XM_028690901.1"/>
</dbReference>